<keyword evidence="2" id="KW-1133">Transmembrane helix</keyword>
<feature type="region of interest" description="Disordered" evidence="1">
    <location>
        <begin position="334"/>
        <end position="356"/>
    </location>
</feature>
<evidence type="ECO:0008006" key="5">
    <source>
        <dbReference type="Google" id="ProtNLM"/>
    </source>
</evidence>
<accession>A0A8H3HC37</accession>
<feature type="region of interest" description="Disordered" evidence="1">
    <location>
        <begin position="373"/>
        <end position="402"/>
    </location>
</feature>
<comment type="caution">
    <text evidence="3">The sequence shown here is derived from an EMBL/GenBank/DDBJ whole genome shotgun (WGS) entry which is preliminary data.</text>
</comment>
<keyword evidence="2" id="KW-0472">Membrane</keyword>
<organism evidence="3 4">
    <name type="scientific">Rhizoctonia solani</name>
    <dbReference type="NCBI Taxonomy" id="456999"/>
    <lineage>
        <taxon>Eukaryota</taxon>
        <taxon>Fungi</taxon>
        <taxon>Dikarya</taxon>
        <taxon>Basidiomycota</taxon>
        <taxon>Agaricomycotina</taxon>
        <taxon>Agaricomycetes</taxon>
        <taxon>Cantharellales</taxon>
        <taxon>Ceratobasidiaceae</taxon>
        <taxon>Rhizoctonia</taxon>
    </lineage>
</organism>
<protein>
    <recommendedName>
        <fullName evidence="5">Transmembrane protein</fullName>
    </recommendedName>
</protein>
<evidence type="ECO:0000256" key="1">
    <source>
        <dbReference type="SAM" id="MobiDB-lite"/>
    </source>
</evidence>
<gene>
    <name evidence="3" type="ORF">RDB_LOCUS147194</name>
</gene>
<dbReference type="EMBL" id="CAJMWX010001562">
    <property type="protein sequence ID" value="CAE6496265.1"/>
    <property type="molecule type" value="Genomic_DNA"/>
</dbReference>
<dbReference type="Proteomes" id="UP000663888">
    <property type="component" value="Unassembled WGS sequence"/>
</dbReference>
<dbReference type="Gene3D" id="2.60.120.260">
    <property type="entry name" value="Galactose-binding domain-like"/>
    <property type="match status" value="2"/>
</dbReference>
<sequence>MPLHNVTIDDVSALIGYYNPNGIPWKDSPANDSGLSGYWDQTYHSSNQSGAWSTFRFQGTAVYLFAATRWMHGRYNIFMDDQQVYSGDGHTPSSIFRQLMFNATTLLPGWHNLTFVNADPGLYIEVDYILWTTVMSAALTESSGTPIPYTLGNMTYDASIWDQNAPGSNPYMVTKTDGATVNITFNGNGIELYGRTGPEYGAFRRVYAQVDNYEPHVLDAYSGRLHNTILFRQDDFTDGEHTLVVTNRGNASLAIASAVPIIWSNAQDPHAGSRRLHGGLIAAMVVGLTLGIAVLALLWFWFARRQRTYRGVHTHDPSKIPVVYESAYEATPFTLPSTPLGEPTPPHTPGKYSNQGAQGVGYPAQYQALPTSPGWGNSAGFEHNSSLTGPLSPGFDQASSSSRPYAYNAPPAVYGGAGPPGRDVAAASLPQALFTELPTSLRDSDAGPIILPPAYSTAVVSQRRDQGF</sequence>
<dbReference type="AlphaFoldDB" id="A0A8H3HC37"/>
<feature type="transmembrane region" description="Helical" evidence="2">
    <location>
        <begin position="280"/>
        <end position="302"/>
    </location>
</feature>
<evidence type="ECO:0000256" key="2">
    <source>
        <dbReference type="SAM" id="Phobius"/>
    </source>
</evidence>
<reference evidence="3" key="1">
    <citation type="submission" date="2021-01" db="EMBL/GenBank/DDBJ databases">
        <authorList>
            <person name="Kaushik A."/>
        </authorList>
    </citation>
    <scope>NUCLEOTIDE SEQUENCE</scope>
    <source>
        <strain evidence="3">AG4-R118</strain>
    </source>
</reference>
<evidence type="ECO:0000313" key="3">
    <source>
        <dbReference type="EMBL" id="CAE6496265.1"/>
    </source>
</evidence>
<proteinExistence type="predicted"/>
<dbReference type="CDD" id="cd12087">
    <property type="entry name" value="TM_EGFR-like"/>
    <property type="match status" value="1"/>
</dbReference>
<name>A0A8H3HC37_9AGAM</name>
<keyword evidence="2" id="KW-0812">Transmembrane</keyword>
<evidence type="ECO:0000313" key="4">
    <source>
        <dbReference type="Proteomes" id="UP000663888"/>
    </source>
</evidence>